<dbReference type="PROSITE" id="PS51257">
    <property type="entry name" value="PROKAR_LIPOPROTEIN"/>
    <property type="match status" value="1"/>
</dbReference>
<sequence>MRNVRISMKAGTANLIKRYGYGAAALLAIGGCAVAAYLLFFKPQIPECRAVEHLTDNVAGRTIERVLLISLVPDGRRQLTVLLNGRIADGKDRYVVERALVMDYQRQGNNYSLLVKENIKKSQDNVERADLNRRLPEKGQRLHLRIEQIDSRHFLVADNHAPFYVCVAP</sequence>
<keyword evidence="1" id="KW-0472">Membrane</keyword>
<keyword evidence="1" id="KW-0812">Transmembrane</keyword>
<feature type="transmembrane region" description="Helical" evidence="1">
    <location>
        <begin position="21"/>
        <end position="40"/>
    </location>
</feature>
<keyword evidence="3" id="KW-1185">Reference proteome</keyword>
<name>A0A240AJ12_SERFI</name>
<gene>
    <name evidence="2" type="ORF">SAMEA4384070_00313</name>
</gene>
<evidence type="ECO:0000313" key="3">
    <source>
        <dbReference type="Proteomes" id="UP000215134"/>
    </source>
</evidence>
<dbReference type="STRING" id="1411141.GCA_001590885_04086"/>
<keyword evidence="1" id="KW-1133">Transmembrane helix</keyword>
<dbReference type="Proteomes" id="UP000215134">
    <property type="component" value="Chromosome 1"/>
</dbReference>
<reference evidence="2 3" key="1">
    <citation type="submission" date="2017-06" db="EMBL/GenBank/DDBJ databases">
        <authorList>
            <consortium name="Pathogen Informatics"/>
        </authorList>
    </citation>
    <scope>NUCLEOTIDE SEQUENCE [LARGE SCALE GENOMIC DNA]</scope>
    <source>
        <strain evidence="2 3">NCTC12148</strain>
    </source>
</reference>
<evidence type="ECO:0000256" key="1">
    <source>
        <dbReference type="SAM" id="Phobius"/>
    </source>
</evidence>
<organism evidence="2 3">
    <name type="scientific">Serratia ficaria</name>
    <dbReference type="NCBI Taxonomy" id="61651"/>
    <lineage>
        <taxon>Bacteria</taxon>
        <taxon>Pseudomonadati</taxon>
        <taxon>Pseudomonadota</taxon>
        <taxon>Gammaproteobacteria</taxon>
        <taxon>Enterobacterales</taxon>
        <taxon>Yersiniaceae</taxon>
        <taxon>Serratia</taxon>
    </lineage>
</organism>
<dbReference type="EMBL" id="LT906479">
    <property type="protein sequence ID" value="SNV83320.1"/>
    <property type="molecule type" value="Genomic_DNA"/>
</dbReference>
<protein>
    <submittedName>
        <fullName evidence="2">Uncharacterized protein</fullName>
    </submittedName>
</protein>
<dbReference type="AlphaFoldDB" id="A0A240AJ12"/>
<evidence type="ECO:0000313" key="2">
    <source>
        <dbReference type="EMBL" id="SNV83320.1"/>
    </source>
</evidence>
<dbReference type="KEGG" id="sfj:SAMEA4384070_0313"/>
<proteinExistence type="predicted"/>
<accession>A0A240AJ12</accession>